<sequence>MTFDLEHYEDAVMSGDDTRRMNAGLELAEAVPTLERDTLERFGQPIVDVLLQALRETDWEFRNLIANALVVLGKVDFVGKSTWFWKKLVSTYTDVDAGLRSSVMDVLKELGRSEYSLEILEPLIKGLQHEDKDMRILSANTLGRLRAREVVPILLKGLDDQNSNVVYNLVECLGDIGDPRAVPSLMSLLTDHDDDWVHVATLEALGKIGDQRVVGLLLSLVKDELVVDPLINALGMLGDTRAIPLLSSFLKDKDREIRELAINALVSIWNDMQETADFSGVAYELDATRQVLRGCLTVTLKNTILKDMNDAHMPETLRENCALLLSCVQYAKALRPIAELLEQIPLSQKILYALGQYGRRAFPHLTVYLRHDNFQLRESVALYLQNYLNAFDRTDSQIEQVLLQLIEDRNPLLTQIAFDAIKDLHSPRIIPALVAILHREPHEFGDTIVDILAAFPKHNVYNAIAPSLDEADENALPGCIKLLGYGGARLDELRSYLKHENPLIQEAGILAVGFTGRADGIRVLLPFIMSRRNSLARCAAAQSLDRLIASLGSELPSPQNVFDALFGMLDTYRSDEELVAVAQAFGTLFRTNASQLSEVNLAVVRRRLLDLLPNASNDINVGLLQALQSMVDISSLEILREMRAIVSQQVQEMVASLYSRLPPDLRVIADVADMISHAEYSFRKFWILAAGRLKALSLTDMLIPLLAEQDVRAETFQAFVMMGKEVLPYLARYVDDDDPRIQKMSALLLSRIAQDYLDRFCQP</sequence>
<evidence type="ECO:0000313" key="1">
    <source>
        <dbReference type="EMBL" id="PID58351.1"/>
    </source>
</evidence>
<protein>
    <recommendedName>
        <fullName evidence="3">HEAT repeat domain-containing protein</fullName>
    </recommendedName>
</protein>
<accession>A0A2G6E9A8</accession>
<dbReference type="EMBL" id="PDPS01000023">
    <property type="protein sequence ID" value="PID58351.1"/>
    <property type="molecule type" value="Genomic_DNA"/>
</dbReference>
<gene>
    <name evidence="1" type="ORF">CSB45_04595</name>
</gene>
<proteinExistence type="predicted"/>
<evidence type="ECO:0000313" key="2">
    <source>
        <dbReference type="Proteomes" id="UP000229740"/>
    </source>
</evidence>
<dbReference type="SMART" id="SM00567">
    <property type="entry name" value="EZ_HEAT"/>
    <property type="match status" value="7"/>
</dbReference>
<comment type="caution">
    <text evidence="1">The sequence shown here is derived from an EMBL/GenBank/DDBJ whole genome shotgun (WGS) entry which is preliminary data.</text>
</comment>
<dbReference type="SUPFAM" id="SSF48371">
    <property type="entry name" value="ARM repeat"/>
    <property type="match status" value="1"/>
</dbReference>
<dbReference type="Pfam" id="PF13646">
    <property type="entry name" value="HEAT_2"/>
    <property type="match status" value="1"/>
</dbReference>
<dbReference type="InterPro" id="IPR016024">
    <property type="entry name" value="ARM-type_fold"/>
</dbReference>
<reference evidence="1 2" key="1">
    <citation type="submission" date="2017-10" db="EMBL/GenBank/DDBJ databases">
        <title>Novel microbial diversity and functional potential in the marine mammal oral microbiome.</title>
        <authorList>
            <person name="Dudek N.K."/>
            <person name="Sun C.L."/>
            <person name="Burstein D."/>
            <person name="Kantor R.S."/>
            <person name="Aliaga Goltsman D.S."/>
            <person name="Bik E.M."/>
            <person name="Thomas B.C."/>
            <person name="Banfield J.F."/>
            <person name="Relman D.A."/>
        </authorList>
    </citation>
    <scope>NUCLEOTIDE SEQUENCE [LARGE SCALE GENOMIC DNA]</scope>
    <source>
        <strain evidence="1">DOLZORAL124_49_17</strain>
    </source>
</reference>
<dbReference type="PANTHER" id="PTHR12697:SF5">
    <property type="entry name" value="DEOXYHYPUSINE HYDROXYLASE"/>
    <property type="match status" value="1"/>
</dbReference>
<dbReference type="AlphaFoldDB" id="A0A2G6E9A8"/>
<dbReference type="GO" id="GO:0016491">
    <property type="term" value="F:oxidoreductase activity"/>
    <property type="evidence" value="ECO:0007669"/>
    <property type="project" value="TreeGrafter"/>
</dbReference>
<dbReference type="InterPro" id="IPR011989">
    <property type="entry name" value="ARM-like"/>
</dbReference>
<dbReference type="Proteomes" id="UP000229740">
    <property type="component" value="Unassembled WGS sequence"/>
</dbReference>
<name>A0A2G6E9A8_9BACT</name>
<dbReference type="InterPro" id="IPR004155">
    <property type="entry name" value="PBS_lyase_HEAT"/>
</dbReference>
<dbReference type="SUPFAM" id="SSF48431">
    <property type="entry name" value="Lipovitellin-phosvitin complex, superhelical domain"/>
    <property type="match status" value="1"/>
</dbReference>
<dbReference type="Pfam" id="PF03130">
    <property type="entry name" value="HEAT_PBS"/>
    <property type="match status" value="1"/>
</dbReference>
<dbReference type="PANTHER" id="PTHR12697">
    <property type="entry name" value="PBS LYASE HEAT-LIKE PROTEIN"/>
    <property type="match status" value="1"/>
</dbReference>
<dbReference type="InterPro" id="IPR011030">
    <property type="entry name" value="Lipovitellin_superhlx_dom"/>
</dbReference>
<dbReference type="Gene3D" id="1.25.10.10">
    <property type="entry name" value="Leucine-rich Repeat Variant"/>
    <property type="match status" value="3"/>
</dbReference>
<evidence type="ECO:0008006" key="3">
    <source>
        <dbReference type="Google" id="ProtNLM"/>
    </source>
</evidence>
<organism evidence="1 2">
    <name type="scientific">candidate division KSB3 bacterium</name>
    <dbReference type="NCBI Taxonomy" id="2044937"/>
    <lineage>
        <taxon>Bacteria</taxon>
        <taxon>candidate division KSB3</taxon>
    </lineage>
</organism>